<dbReference type="GO" id="GO:0005737">
    <property type="term" value="C:cytoplasm"/>
    <property type="evidence" value="ECO:0007669"/>
    <property type="project" value="TreeGrafter"/>
</dbReference>
<comment type="caution">
    <text evidence="1">The sequence shown here is derived from an EMBL/GenBank/DDBJ whole genome shotgun (WGS) entry which is preliminary data.</text>
</comment>
<dbReference type="PANTHER" id="PTHR19288">
    <property type="entry name" value="4-NITROPHENYLPHOSPHATASE-RELATED"/>
    <property type="match status" value="1"/>
</dbReference>
<dbReference type="SUPFAM" id="SSF56784">
    <property type="entry name" value="HAD-like"/>
    <property type="match status" value="1"/>
</dbReference>
<proteinExistence type="predicted"/>
<dbReference type="Gene3D" id="3.40.50.1000">
    <property type="entry name" value="HAD superfamily/HAD-like"/>
    <property type="match status" value="1"/>
</dbReference>
<evidence type="ECO:0000313" key="2">
    <source>
        <dbReference type="Proteomes" id="UP000075430"/>
    </source>
</evidence>
<dbReference type="STRING" id="1793963.AXI58_16560"/>
<dbReference type="GO" id="GO:0008962">
    <property type="term" value="F:phosphatidylglycerophosphatase activity"/>
    <property type="evidence" value="ECO:0007669"/>
    <property type="project" value="InterPro"/>
</dbReference>
<dbReference type="InterPro" id="IPR023214">
    <property type="entry name" value="HAD_sf"/>
</dbReference>
<sequence>MLKKFFLPDEFVKNIFHITPEKLKERNVKGIITDLDNTLVEWDRPSATPRLIEWFEEMKEHGIKVTIVSNNNERRVKLFSEPLGIPFIYKARKPMGRAFKRAVRSMELKKEDCVVIGDQLLTDVLGGNRHGYHTILVVPVASSDGVVTRFNRQIERRILSSLKRKGHIQWED</sequence>
<dbReference type="Proteomes" id="UP000075430">
    <property type="component" value="Unassembled WGS sequence"/>
</dbReference>
<dbReference type="RefSeq" id="WP_061521878.1">
    <property type="nucleotide sequence ID" value="NZ_JAJJBV010000025.1"/>
</dbReference>
<name>A0A150F663_9BACI</name>
<dbReference type="OrthoDB" id="9787572at2"/>
<keyword evidence="2" id="KW-1185">Reference proteome</keyword>
<dbReference type="FunFam" id="3.40.50.1000:FF:000067">
    <property type="entry name" value="HAD phosphatase, family IIIA"/>
    <property type="match status" value="1"/>
</dbReference>
<gene>
    <name evidence="1" type="ORF">AXI58_16560</name>
</gene>
<dbReference type="EMBL" id="LSBA01000017">
    <property type="protein sequence ID" value="KXZ18425.1"/>
    <property type="molecule type" value="Genomic_DNA"/>
</dbReference>
<dbReference type="InterPro" id="IPR036412">
    <property type="entry name" value="HAD-like_sf"/>
</dbReference>
<organism evidence="1 2">
    <name type="scientific">Bacillus nakamurai</name>
    <dbReference type="NCBI Taxonomy" id="1793963"/>
    <lineage>
        <taxon>Bacteria</taxon>
        <taxon>Bacillati</taxon>
        <taxon>Bacillota</taxon>
        <taxon>Bacilli</taxon>
        <taxon>Bacillales</taxon>
        <taxon>Bacillaceae</taxon>
        <taxon>Bacillus</taxon>
    </lineage>
</organism>
<reference evidence="2" key="1">
    <citation type="submission" date="2016-02" db="EMBL/GenBank/DDBJ databases">
        <authorList>
            <person name="Dunlap C."/>
        </authorList>
    </citation>
    <scope>NUCLEOTIDE SEQUENCE [LARGE SCALE GENOMIC DNA]</scope>
    <source>
        <strain evidence="2">NRRL B-41092</strain>
    </source>
</reference>
<dbReference type="CDD" id="cd16416">
    <property type="entry name" value="HAD_BsYqeG-like"/>
    <property type="match status" value="1"/>
</dbReference>
<dbReference type="InterPro" id="IPR006549">
    <property type="entry name" value="HAD-SF_hydro_IIIA"/>
</dbReference>
<dbReference type="AlphaFoldDB" id="A0A150F663"/>
<dbReference type="PANTHER" id="PTHR19288:SF25">
    <property type="entry name" value="PHOSPHATIDYLGLYCEROPHOSPHATASE GEP4, MITOCHONDRIAL"/>
    <property type="match status" value="1"/>
</dbReference>
<dbReference type="Pfam" id="PF13242">
    <property type="entry name" value="Hydrolase_like"/>
    <property type="match status" value="1"/>
</dbReference>
<accession>A0A150F663</accession>
<dbReference type="NCBIfam" id="TIGR01668">
    <property type="entry name" value="YqeG_hyp_ppase"/>
    <property type="match status" value="1"/>
</dbReference>
<dbReference type="Pfam" id="PF08282">
    <property type="entry name" value="Hydrolase_3"/>
    <property type="match status" value="1"/>
</dbReference>
<dbReference type="NCBIfam" id="TIGR01549">
    <property type="entry name" value="HAD-SF-IA-v1"/>
    <property type="match status" value="1"/>
</dbReference>
<dbReference type="InterPro" id="IPR010021">
    <property type="entry name" value="PGPP1/Gep4"/>
</dbReference>
<dbReference type="NCBIfam" id="TIGR01662">
    <property type="entry name" value="HAD-SF-IIIA"/>
    <property type="match status" value="1"/>
</dbReference>
<protein>
    <recommendedName>
        <fullName evidence="3">YqeG family HAD IIIA-type phosphatase</fullName>
    </recommendedName>
</protein>
<dbReference type="InterPro" id="IPR006439">
    <property type="entry name" value="HAD-SF_hydro_IA"/>
</dbReference>
<evidence type="ECO:0000313" key="1">
    <source>
        <dbReference type="EMBL" id="KXZ18425.1"/>
    </source>
</evidence>
<evidence type="ECO:0008006" key="3">
    <source>
        <dbReference type="Google" id="ProtNLM"/>
    </source>
</evidence>